<dbReference type="InterPro" id="IPR014001">
    <property type="entry name" value="Helicase_ATP-bd"/>
</dbReference>
<reference evidence="4" key="1">
    <citation type="submission" date="2021-01" db="EMBL/GenBank/DDBJ databases">
        <authorList>
            <person name="Kaushik A."/>
        </authorList>
    </citation>
    <scope>NUCLEOTIDE SEQUENCE</scope>
    <source>
        <strain evidence="4">AG3-T5</strain>
    </source>
</reference>
<dbReference type="PROSITE" id="PS51192">
    <property type="entry name" value="HELICASE_ATP_BIND_1"/>
    <property type="match status" value="1"/>
</dbReference>
<dbReference type="InterPro" id="IPR011545">
    <property type="entry name" value="DEAD/DEAH_box_helicase_dom"/>
</dbReference>
<evidence type="ECO:0000313" key="4">
    <source>
        <dbReference type="EMBL" id="CAE6432510.1"/>
    </source>
</evidence>
<keyword evidence="2" id="KW-0547">Nucleotide-binding</keyword>
<name>A0A8H2XRV3_9AGAM</name>
<feature type="domain" description="Helicase ATP-binding" evidence="3">
    <location>
        <begin position="354"/>
        <end position="525"/>
    </location>
</feature>
<dbReference type="InterPro" id="IPR027417">
    <property type="entry name" value="P-loop_NTPase"/>
</dbReference>
<dbReference type="SUPFAM" id="SSF52540">
    <property type="entry name" value="P-loop containing nucleoside triphosphate hydrolases"/>
    <property type="match status" value="1"/>
</dbReference>
<proteinExistence type="predicted"/>
<keyword evidence="2" id="KW-0347">Helicase</keyword>
<dbReference type="Pfam" id="PF14223">
    <property type="entry name" value="Retrotran_gag_2"/>
    <property type="match status" value="1"/>
</dbReference>
<evidence type="ECO:0000256" key="2">
    <source>
        <dbReference type="ARBA" id="ARBA00022806"/>
    </source>
</evidence>
<keyword evidence="1" id="KW-0378">Hydrolase</keyword>
<dbReference type="GO" id="GO:0004386">
    <property type="term" value="F:helicase activity"/>
    <property type="evidence" value="ECO:0007669"/>
    <property type="project" value="UniProtKB-KW"/>
</dbReference>
<evidence type="ECO:0000259" key="3">
    <source>
        <dbReference type="PROSITE" id="PS51192"/>
    </source>
</evidence>
<dbReference type="AlphaFoldDB" id="A0A8H2XRV3"/>
<evidence type="ECO:0000313" key="5">
    <source>
        <dbReference type="Proteomes" id="UP000663841"/>
    </source>
</evidence>
<organism evidence="4 5">
    <name type="scientific">Rhizoctonia solani</name>
    <dbReference type="NCBI Taxonomy" id="456999"/>
    <lineage>
        <taxon>Eukaryota</taxon>
        <taxon>Fungi</taxon>
        <taxon>Dikarya</taxon>
        <taxon>Basidiomycota</taxon>
        <taxon>Agaricomycotina</taxon>
        <taxon>Agaricomycetes</taxon>
        <taxon>Cantharellales</taxon>
        <taxon>Ceratobasidiaceae</taxon>
        <taxon>Rhizoctonia</taxon>
    </lineage>
</organism>
<sequence>MELGTGGSTPVSRNEPTTRAATQVLEAVSRNIPKLKEQNYTQWRSAITHSIKAAKLWGYIDGSIEEPSDENTNELIKYMGETSAVRSAILGSLEPGAQRHIEDALAPRDAWLQLERQYLSPGNDDHLVAIEQQLVDLRLEEDGDVVEHLVNFCRLRQRLHGTRLALDEQTSIELLYRSLPLNYRQLIPTPERTEMMDFSALCARLRDPDLNKLPDTTVPVGDTVPHTEDFTYWGVPEDIKTFGLTGDKNPLLEERAAVTCRDCLLKNHEAGARACPQYEWRRELWGAVPNKASSITGKPAHEETMAMNTKRFSYEFSEPVKVVLDFDELGLRHELRAKLLSLYPKPSAIQQCVILPIISGRNVLAQAPRGNGKTTALAVSTLHIIDPLPHVQALVFTPTDQTTDAFREILLKLGSNPATLCYSYDPSHIRQIDFDTLVGLNHHRIVAGTPDYLLRLINRKVLKTHNLRLLVLDDIDKLIETGAEERILEIYRQIPPLAQIVASYTVSSSSIAKAALKLLVDPLQIVVDRDEGISMNALHFFAVRVTQRHNYYLDETVQQENRTNSIQGFKNNAWSILFTTKVAFPLAELSNRSSILINYDVSSDTEGYFKLTKDWRETHTGQEESIITMKYIVYYPFFQFVTSDTDEIHVIRDLERHHGAEIRELLWDGKALH</sequence>
<accession>A0A8H2XRV3</accession>
<dbReference type="Gene3D" id="3.40.50.300">
    <property type="entry name" value="P-loop containing nucleotide triphosphate hydrolases"/>
    <property type="match status" value="1"/>
</dbReference>
<dbReference type="GO" id="GO:0005524">
    <property type="term" value="F:ATP binding"/>
    <property type="evidence" value="ECO:0007669"/>
    <property type="project" value="InterPro"/>
</dbReference>
<dbReference type="Pfam" id="PF00270">
    <property type="entry name" value="DEAD"/>
    <property type="match status" value="1"/>
</dbReference>
<gene>
    <name evidence="4" type="ORF">RDB_LOCUS70616</name>
</gene>
<dbReference type="SMART" id="SM00487">
    <property type="entry name" value="DEXDc"/>
    <property type="match status" value="1"/>
</dbReference>
<keyword evidence="2" id="KW-0067">ATP-binding</keyword>
<protein>
    <recommendedName>
        <fullName evidence="3">Helicase ATP-binding domain-containing protein</fullName>
    </recommendedName>
</protein>
<dbReference type="EMBL" id="CAJMWW010000085">
    <property type="protein sequence ID" value="CAE6432510.1"/>
    <property type="molecule type" value="Genomic_DNA"/>
</dbReference>
<evidence type="ECO:0000256" key="1">
    <source>
        <dbReference type="ARBA" id="ARBA00022801"/>
    </source>
</evidence>
<dbReference type="GO" id="GO:0003676">
    <property type="term" value="F:nucleic acid binding"/>
    <property type="evidence" value="ECO:0007669"/>
    <property type="project" value="InterPro"/>
</dbReference>
<dbReference type="PANTHER" id="PTHR47958">
    <property type="entry name" value="ATP-DEPENDENT RNA HELICASE DBP3"/>
    <property type="match status" value="1"/>
</dbReference>
<comment type="caution">
    <text evidence="4">The sequence shown here is derived from an EMBL/GenBank/DDBJ whole genome shotgun (WGS) entry which is preliminary data.</text>
</comment>
<dbReference type="GO" id="GO:0016787">
    <property type="term" value="F:hydrolase activity"/>
    <property type="evidence" value="ECO:0007669"/>
    <property type="project" value="UniProtKB-KW"/>
</dbReference>
<dbReference type="Proteomes" id="UP000663841">
    <property type="component" value="Unassembled WGS sequence"/>
</dbReference>